<proteinExistence type="predicted"/>
<gene>
    <name evidence="1" type="ORF">GWI33_023057</name>
</gene>
<name>A0A834HLT3_RHYFE</name>
<evidence type="ECO:0000313" key="2">
    <source>
        <dbReference type="Proteomes" id="UP000625711"/>
    </source>
</evidence>
<evidence type="ECO:0000313" key="1">
    <source>
        <dbReference type="EMBL" id="KAF7264557.1"/>
    </source>
</evidence>
<organism evidence="1 2">
    <name type="scientific">Rhynchophorus ferrugineus</name>
    <name type="common">Red palm weevil</name>
    <name type="synonym">Curculio ferrugineus</name>
    <dbReference type="NCBI Taxonomy" id="354439"/>
    <lineage>
        <taxon>Eukaryota</taxon>
        <taxon>Metazoa</taxon>
        <taxon>Ecdysozoa</taxon>
        <taxon>Arthropoda</taxon>
        <taxon>Hexapoda</taxon>
        <taxon>Insecta</taxon>
        <taxon>Pterygota</taxon>
        <taxon>Neoptera</taxon>
        <taxon>Endopterygota</taxon>
        <taxon>Coleoptera</taxon>
        <taxon>Polyphaga</taxon>
        <taxon>Cucujiformia</taxon>
        <taxon>Curculionidae</taxon>
        <taxon>Dryophthorinae</taxon>
        <taxon>Rhynchophorus</taxon>
    </lineage>
</organism>
<accession>A0A834HLT3</accession>
<sequence>MHYSSAERSLRSSFRRALPLRNKAHIHCLQLRVTSSTVPIEPGNNKTPRTYDRLICVASIPGRGGGKNGREFASESPFKQNGASAFLTSGFISPMYQTLLYGREGSFGTGRYFKCVRGEPGVEGGRRGRREWRLFACFVRRVY</sequence>
<dbReference type="EMBL" id="JAACXV010016655">
    <property type="protein sequence ID" value="KAF7264557.1"/>
    <property type="molecule type" value="Genomic_DNA"/>
</dbReference>
<keyword evidence="2" id="KW-1185">Reference proteome</keyword>
<comment type="caution">
    <text evidence="1">The sequence shown here is derived from an EMBL/GenBank/DDBJ whole genome shotgun (WGS) entry which is preliminary data.</text>
</comment>
<dbReference type="AlphaFoldDB" id="A0A834HLT3"/>
<reference evidence="1" key="1">
    <citation type="submission" date="2020-08" db="EMBL/GenBank/DDBJ databases">
        <title>Genome sequencing and assembly of the red palm weevil Rhynchophorus ferrugineus.</title>
        <authorList>
            <person name="Dias G.B."/>
            <person name="Bergman C.M."/>
            <person name="Manee M."/>
        </authorList>
    </citation>
    <scope>NUCLEOTIDE SEQUENCE</scope>
    <source>
        <strain evidence="1">AA-2017</strain>
        <tissue evidence="1">Whole larva</tissue>
    </source>
</reference>
<dbReference type="Proteomes" id="UP000625711">
    <property type="component" value="Unassembled WGS sequence"/>
</dbReference>
<protein>
    <submittedName>
        <fullName evidence="1">Uncharacterized protein</fullName>
    </submittedName>
</protein>